<evidence type="ECO:0000313" key="8">
    <source>
        <dbReference type="EMBL" id="GAA0142034.1"/>
    </source>
</evidence>
<dbReference type="PANTHER" id="PTHR48475">
    <property type="entry name" value="RIBONUCLEASE H"/>
    <property type="match status" value="1"/>
</dbReference>
<dbReference type="Proteomes" id="UP001454036">
    <property type="component" value="Unassembled WGS sequence"/>
</dbReference>
<keyword evidence="4" id="KW-0255">Endonuclease</keyword>
<dbReference type="EMBL" id="BAABME010015601">
    <property type="protein sequence ID" value="GAA0142034.1"/>
    <property type="molecule type" value="Genomic_DNA"/>
</dbReference>
<dbReference type="GO" id="GO:0004519">
    <property type="term" value="F:endonuclease activity"/>
    <property type="evidence" value="ECO:0007669"/>
    <property type="project" value="UniProtKB-KW"/>
</dbReference>
<evidence type="ECO:0000256" key="2">
    <source>
        <dbReference type="ARBA" id="ARBA00022695"/>
    </source>
</evidence>
<gene>
    <name evidence="8" type="ORF">LIER_35502</name>
</gene>
<accession>A0AAV3NRP0</accession>
<keyword evidence="2" id="KW-0548">Nucleotidyltransferase</keyword>
<keyword evidence="6" id="KW-0695">RNA-directed DNA polymerase</keyword>
<dbReference type="PANTHER" id="PTHR48475:SF2">
    <property type="entry name" value="RIBONUCLEASE H"/>
    <property type="match status" value="1"/>
</dbReference>
<dbReference type="GO" id="GO:0003964">
    <property type="term" value="F:RNA-directed DNA polymerase activity"/>
    <property type="evidence" value="ECO:0007669"/>
    <property type="project" value="UniProtKB-KW"/>
</dbReference>
<dbReference type="InterPro" id="IPR043502">
    <property type="entry name" value="DNA/RNA_pol_sf"/>
</dbReference>
<keyword evidence="1" id="KW-0808">Transferase</keyword>
<keyword evidence="9" id="KW-1185">Reference proteome</keyword>
<protein>
    <recommendedName>
        <fullName evidence="7">Reverse transcriptase RNase H-like domain-containing protein</fullName>
    </recommendedName>
</protein>
<dbReference type="Pfam" id="PF17917">
    <property type="entry name" value="RT_RNaseH"/>
    <property type="match status" value="1"/>
</dbReference>
<sequence length="109" mass="12166">MLIRNGLFQGSPPLLSCPEEGEELQLYLVVAEGAVSSVLVREAEGMQRPIYYVCHMLHGLEERYPIIDKFAFALVISARKLKPYFESHPIVVVPDQPLNKILTSPTLSG</sequence>
<dbReference type="Gene3D" id="3.10.20.370">
    <property type="match status" value="1"/>
</dbReference>
<name>A0AAV3NRP0_LITER</name>
<evidence type="ECO:0000256" key="4">
    <source>
        <dbReference type="ARBA" id="ARBA00022759"/>
    </source>
</evidence>
<comment type="caution">
    <text evidence="8">The sequence shown here is derived from an EMBL/GenBank/DDBJ whole genome shotgun (WGS) entry which is preliminary data.</text>
</comment>
<keyword evidence="3" id="KW-0540">Nuclease</keyword>
<dbReference type="AlphaFoldDB" id="A0AAV3NRP0"/>
<organism evidence="8 9">
    <name type="scientific">Lithospermum erythrorhizon</name>
    <name type="common">Purple gromwell</name>
    <name type="synonym">Lithospermum officinale var. erythrorhizon</name>
    <dbReference type="NCBI Taxonomy" id="34254"/>
    <lineage>
        <taxon>Eukaryota</taxon>
        <taxon>Viridiplantae</taxon>
        <taxon>Streptophyta</taxon>
        <taxon>Embryophyta</taxon>
        <taxon>Tracheophyta</taxon>
        <taxon>Spermatophyta</taxon>
        <taxon>Magnoliopsida</taxon>
        <taxon>eudicotyledons</taxon>
        <taxon>Gunneridae</taxon>
        <taxon>Pentapetalae</taxon>
        <taxon>asterids</taxon>
        <taxon>lamiids</taxon>
        <taxon>Boraginales</taxon>
        <taxon>Boraginaceae</taxon>
        <taxon>Boraginoideae</taxon>
        <taxon>Lithospermeae</taxon>
        <taxon>Lithospermum</taxon>
    </lineage>
</organism>
<dbReference type="GO" id="GO:0016787">
    <property type="term" value="F:hydrolase activity"/>
    <property type="evidence" value="ECO:0007669"/>
    <property type="project" value="UniProtKB-KW"/>
</dbReference>
<evidence type="ECO:0000256" key="5">
    <source>
        <dbReference type="ARBA" id="ARBA00022801"/>
    </source>
</evidence>
<evidence type="ECO:0000256" key="6">
    <source>
        <dbReference type="ARBA" id="ARBA00022918"/>
    </source>
</evidence>
<evidence type="ECO:0000256" key="3">
    <source>
        <dbReference type="ARBA" id="ARBA00022722"/>
    </source>
</evidence>
<proteinExistence type="predicted"/>
<keyword evidence="5" id="KW-0378">Hydrolase</keyword>
<evidence type="ECO:0000313" key="9">
    <source>
        <dbReference type="Proteomes" id="UP001454036"/>
    </source>
</evidence>
<dbReference type="SUPFAM" id="SSF56672">
    <property type="entry name" value="DNA/RNA polymerases"/>
    <property type="match status" value="1"/>
</dbReference>
<reference evidence="8 9" key="1">
    <citation type="submission" date="2024-01" db="EMBL/GenBank/DDBJ databases">
        <title>The complete chloroplast genome sequence of Lithospermum erythrorhizon: insights into the phylogenetic relationship among Boraginaceae species and the maternal lineages of purple gromwells.</title>
        <authorList>
            <person name="Okada T."/>
            <person name="Watanabe K."/>
        </authorList>
    </citation>
    <scope>NUCLEOTIDE SEQUENCE [LARGE SCALE GENOMIC DNA]</scope>
</reference>
<dbReference type="InterPro" id="IPR041373">
    <property type="entry name" value="RT_RNaseH"/>
</dbReference>
<evidence type="ECO:0000256" key="1">
    <source>
        <dbReference type="ARBA" id="ARBA00022679"/>
    </source>
</evidence>
<evidence type="ECO:0000259" key="7">
    <source>
        <dbReference type="Pfam" id="PF17917"/>
    </source>
</evidence>
<feature type="domain" description="Reverse transcriptase RNase H-like" evidence="7">
    <location>
        <begin position="24"/>
        <end position="104"/>
    </location>
</feature>